<keyword evidence="2" id="KW-0833">Ubl conjugation pathway</keyword>
<evidence type="ECO:0000313" key="5">
    <source>
        <dbReference type="EMBL" id="KAE8381311.1"/>
    </source>
</evidence>
<protein>
    <recommendedName>
        <fullName evidence="4">Arrestin C-terminal-like domain-containing protein</fullName>
    </recommendedName>
</protein>
<dbReference type="GO" id="GO:0070086">
    <property type="term" value="P:ubiquitin-dependent endocytosis"/>
    <property type="evidence" value="ECO:0007669"/>
    <property type="project" value="TreeGrafter"/>
</dbReference>
<dbReference type="GO" id="GO:0030674">
    <property type="term" value="F:protein-macromolecule adaptor activity"/>
    <property type="evidence" value="ECO:0007669"/>
    <property type="project" value="TreeGrafter"/>
</dbReference>
<evidence type="ECO:0000256" key="2">
    <source>
        <dbReference type="ARBA" id="ARBA00022786"/>
    </source>
</evidence>
<proteinExistence type="inferred from homology"/>
<dbReference type="Proteomes" id="UP000326198">
    <property type="component" value="Unassembled WGS sequence"/>
</dbReference>
<dbReference type="InterPro" id="IPR014752">
    <property type="entry name" value="Arrestin-like_C"/>
</dbReference>
<dbReference type="OrthoDB" id="2333384at2759"/>
<dbReference type="Pfam" id="PF00339">
    <property type="entry name" value="Arrestin_N"/>
    <property type="match status" value="1"/>
</dbReference>
<dbReference type="SUPFAM" id="SSF81296">
    <property type="entry name" value="E set domains"/>
    <property type="match status" value="1"/>
</dbReference>
<organism evidence="5 6">
    <name type="scientific">Aspergillus bertholletiae</name>
    <dbReference type="NCBI Taxonomy" id="1226010"/>
    <lineage>
        <taxon>Eukaryota</taxon>
        <taxon>Fungi</taxon>
        <taxon>Dikarya</taxon>
        <taxon>Ascomycota</taxon>
        <taxon>Pezizomycotina</taxon>
        <taxon>Eurotiomycetes</taxon>
        <taxon>Eurotiomycetidae</taxon>
        <taxon>Eurotiales</taxon>
        <taxon>Aspergillaceae</taxon>
        <taxon>Aspergillus</taxon>
        <taxon>Aspergillus subgen. Circumdati</taxon>
    </lineage>
</organism>
<dbReference type="GO" id="GO:0005886">
    <property type="term" value="C:plasma membrane"/>
    <property type="evidence" value="ECO:0007669"/>
    <property type="project" value="TreeGrafter"/>
</dbReference>
<dbReference type="PANTHER" id="PTHR11188">
    <property type="entry name" value="ARRESTIN DOMAIN CONTAINING PROTEIN"/>
    <property type="match status" value="1"/>
</dbReference>
<dbReference type="AlphaFoldDB" id="A0A5N7BHR0"/>
<evidence type="ECO:0000256" key="1">
    <source>
        <dbReference type="ARBA" id="ARBA00005298"/>
    </source>
</evidence>
<dbReference type="PANTHER" id="PTHR11188:SF17">
    <property type="entry name" value="FI21816P1"/>
    <property type="match status" value="1"/>
</dbReference>
<comment type="subunit">
    <text evidence="3">Interacts with hulA.</text>
</comment>
<comment type="similarity">
    <text evidence="1">Belongs to the arrestin family.</text>
</comment>
<evidence type="ECO:0000259" key="4">
    <source>
        <dbReference type="SMART" id="SM01017"/>
    </source>
</evidence>
<gene>
    <name evidence="5" type="ORF">BDV26DRAFT_278884</name>
</gene>
<dbReference type="InterPro" id="IPR014756">
    <property type="entry name" value="Ig_E-set"/>
</dbReference>
<dbReference type="InterPro" id="IPR011022">
    <property type="entry name" value="Arrestin_C-like"/>
</dbReference>
<dbReference type="InterPro" id="IPR050357">
    <property type="entry name" value="Arrestin_domain-protein"/>
</dbReference>
<name>A0A5N7BHR0_9EURO</name>
<dbReference type="EMBL" id="ML736172">
    <property type="protein sequence ID" value="KAE8381311.1"/>
    <property type="molecule type" value="Genomic_DNA"/>
</dbReference>
<reference evidence="5 6" key="1">
    <citation type="submission" date="2019-04" db="EMBL/GenBank/DDBJ databases">
        <title>Friends and foes A comparative genomics studyof 23 Aspergillus species from section Flavi.</title>
        <authorList>
            <consortium name="DOE Joint Genome Institute"/>
            <person name="Kjaerbolling I."/>
            <person name="Vesth T."/>
            <person name="Frisvad J.C."/>
            <person name="Nybo J.L."/>
            <person name="Theobald S."/>
            <person name="Kildgaard S."/>
            <person name="Isbrandt T."/>
            <person name="Kuo A."/>
            <person name="Sato A."/>
            <person name="Lyhne E.K."/>
            <person name="Kogle M.E."/>
            <person name="Wiebenga A."/>
            <person name="Kun R.S."/>
            <person name="Lubbers R.J."/>
            <person name="Makela M.R."/>
            <person name="Barry K."/>
            <person name="Chovatia M."/>
            <person name="Clum A."/>
            <person name="Daum C."/>
            <person name="Haridas S."/>
            <person name="He G."/>
            <person name="LaButti K."/>
            <person name="Lipzen A."/>
            <person name="Mondo S."/>
            <person name="Riley R."/>
            <person name="Salamov A."/>
            <person name="Simmons B.A."/>
            <person name="Magnuson J.K."/>
            <person name="Henrissat B."/>
            <person name="Mortensen U.H."/>
            <person name="Larsen T.O."/>
            <person name="Devries R.P."/>
            <person name="Grigoriev I.V."/>
            <person name="Machida M."/>
            <person name="Baker S.E."/>
            <person name="Andersen M.R."/>
        </authorList>
    </citation>
    <scope>NUCLEOTIDE SEQUENCE [LARGE SCALE GENOMIC DNA]</scope>
    <source>
        <strain evidence="5 6">IBT 29228</strain>
    </source>
</reference>
<feature type="domain" description="Arrestin C-terminal-like" evidence="4">
    <location>
        <begin position="182"/>
        <end position="325"/>
    </location>
</feature>
<dbReference type="InterPro" id="IPR011021">
    <property type="entry name" value="Arrestin-like_N"/>
</dbReference>
<dbReference type="Pfam" id="PF02752">
    <property type="entry name" value="Arrestin_C"/>
    <property type="match status" value="1"/>
</dbReference>
<evidence type="ECO:0000256" key="3">
    <source>
        <dbReference type="ARBA" id="ARBA00038766"/>
    </source>
</evidence>
<dbReference type="Gene3D" id="2.60.40.640">
    <property type="match status" value="1"/>
</dbReference>
<dbReference type="SMART" id="SM01017">
    <property type="entry name" value="Arrestin_C"/>
    <property type="match status" value="1"/>
</dbReference>
<dbReference type="GO" id="GO:0005829">
    <property type="term" value="C:cytosol"/>
    <property type="evidence" value="ECO:0007669"/>
    <property type="project" value="TreeGrafter"/>
</dbReference>
<keyword evidence="6" id="KW-1185">Reference proteome</keyword>
<dbReference type="GO" id="GO:0031625">
    <property type="term" value="F:ubiquitin protein ligase binding"/>
    <property type="evidence" value="ECO:0007669"/>
    <property type="project" value="TreeGrafter"/>
</dbReference>
<evidence type="ECO:0000313" key="6">
    <source>
        <dbReference type="Proteomes" id="UP000326198"/>
    </source>
</evidence>
<accession>A0A5N7BHR0</accession>
<sequence length="397" mass="45410">MIQPFKRFRRPKIQPAYFEIKLDHDTIWIPAMGHTIQYAHAPGKVILCLNKPTRVSDVKLHLEGRCYINWDTQFPGEFHRHYKAAWKELPFHHDVWSFLRVSAGTSATILGPGNYEFPFEMCLPGRLPETIKGVEDSYIRYFLRAQVYGKAGQSAVTSREVSVRKVYHTPLRTNPSSVENNWPEKIKYNISIPTSTVPFGSKIRVSYRFVPLVKGIRLKSIRSDVVETHTVLKPSCVSRSRPVVIDEYQPLAWEDMDISTDDGCWYLCSRTIHLPKSTRQCLQSTATTVMHIKHSMQFLITMLNPDGHLSSVRLYLPIFLVFYPPSSTSLQVLSEIAADGLAESALPHYRDHVYDAKLVELPPDNRSIPIGPRSNEKPPEYSIYDDASGIPSYWDTC</sequence>